<dbReference type="AlphaFoldDB" id="A0A5B7KKF6"/>
<dbReference type="EMBL" id="VSRR010144272">
    <property type="protein sequence ID" value="MPD05075.1"/>
    <property type="molecule type" value="Genomic_DNA"/>
</dbReference>
<evidence type="ECO:0000313" key="1">
    <source>
        <dbReference type="EMBL" id="MPD05075.1"/>
    </source>
</evidence>
<protein>
    <submittedName>
        <fullName evidence="1">Uncharacterized protein</fullName>
    </submittedName>
</protein>
<reference evidence="1 2" key="1">
    <citation type="submission" date="2019-05" db="EMBL/GenBank/DDBJ databases">
        <title>Another draft genome of Portunus trituberculatus and its Hox gene families provides insights of decapod evolution.</title>
        <authorList>
            <person name="Jeong J.-H."/>
            <person name="Song I."/>
            <person name="Kim S."/>
            <person name="Choi T."/>
            <person name="Kim D."/>
            <person name="Ryu S."/>
            <person name="Kim W."/>
        </authorList>
    </citation>
    <scope>NUCLEOTIDE SEQUENCE [LARGE SCALE GENOMIC DNA]</scope>
    <source>
        <tissue evidence="1">Muscle</tissue>
    </source>
</reference>
<proteinExistence type="predicted"/>
<comment type="caution">
    <text evidence="1">The sequence shown here is derived from an EMBL/GenBank/DDBJ whole genome shotgun (WGS) entry which is preliminary data.</text>
</comment>
<gene>
    <name evidence="1" type="ORF">E2C01_100799</name>
</gene>
<sequence>MRLQLRMLIRSVANTANTRQGDPIKALAATSPSALKRRTVKIQTHINIIRERFSLSLWDAKLSSNLRNPPVKIRYILPHWLSYTSQDIFLRAMMLAYVTCRVYK</sequence>
<evidence type="ECO:0000313" key="2">
    <source>
        <dbReference type="Proteomes" id="UP000324222"/>
    </source>
</evidence>
<name>A0A5B7KKF6_PORTR</name>
<accession>A0A5B7KKF6</accession>
<keyword evidence="2" id="KW-1185">Reference proteome</keyword>
<dbReference type="Proteomes" id="UP000324222">
    <property type="component" value="Unassembled WGS sequence"/>
</dbReference>
<organism evidence="1 2">
    <name type="scientific">Portunus trituberculatus</name>
    <name type="common">Swimming crab</name>
    <name type="synonym">Neptunus trituberculatus</name>
    <dbReference type="NCBI Taxonomy" id="210409"/>
    <lineage>
        <taxon>Eukaryota</taxon>
        <taxon>Metazoa</taxon>
        <taxon>Ecdysozoa</taxon>
        <taxon>Arthropoda</taxon>
        <taxon>Crustacea</taxon>
        <taxon>Multicrustacea</taxon>
        <taxon>Malacostraca</taxon>
        <taxon>Eumalacostraca</taxon>
        <taxon>Eucarida</taxon>
        <taxon>Decapoda</taxon>
        <taxon>Pleocyemata</taxon>
        <taxon>Brachyura</taxon>
        <taxon>Eubrachyura</taxon>
        <taxon>Portunoidea</taxon>
        <taxon>Portunidae</taxon>
        <taxon>Portuninae</taxon>
        <taxon>Portunus</taxon>
    </lineage>
</organism>